<dbReference type="Pfam" id="PF00106">
    <property type="entry name" value="adh_short"/>
    <property type="match status" value="1"/>
</dbReference>
<gene>
    <name evidence="3" type="ORF">X907_1372</name>
</gene>
<dbReference type="AlphaFoldDB" id="A0A3T0E907"/>
<dbReference type="InterPro" id="IPR002347">
    <property type="entry name" value="SDR_fam"/>
</dbReference>
<organism evidence="3 4">
    <name type="scientific">Glycocaulis alkaliphilus</name>
    <dbReference type="NCBI Taxonomy" id="1434191"/>
    <lineage>
        <taxon>Bacteria</taxon>
        <taxon>Pseudomonadati</taxon>
        <taxon>Pseudomonadota</taxon>
        <taxon>Alphaproteobacteria</taxon>
        <taxon>Maricaulales</taxon>
        <taxon>Maricaulaceae</taxon>
        <taxon>Glycocaulis</taxon>
    </lineage>
</organism>
<evidence type="ECO:0000313" key="4">
    <source>
        <dbReference type="Proteomes" id="UP000286954"/>
    </source>
</evidence>
<accession>A0A3T0E907</accession>
<keyword evidence="4" id="KW-1185">Reference proteome</keyword>
<dbReference type="NCBIfam" id="NF009093">
    <property type="entry name" value="PRK12429.1"/>
    <property type="match status" value="1"/>
</dbReference>
<name>A0A3T0E907_9PROT</name>
<sequence>MGGLKTDLSGQVAVITGSTSGIGLALARALAANGANIMLNGLGDAGEIEKTRKSLETEFGVKAAYNGANMLDAGEIKELIADAVKTFGRLDILVNNAGIQQVAAVEELAPEKWDAIVAINLTSCFHTIRHAVPVMKKAGRGRIVNIASAHGLVASPYKSAYVAAKHGVLGLTKTVALEVAEAGITCNAICPGYVRTPLVESQIADTAKARGISEEEVVRDVMLSAQPTKKFVEYDHLTGLLLYLVSDSGASANGAAFPVEGGWVAA</sequence>
<dbReference type="KEGG" id="gak:X907_1372"/>
<dbReference type="PRINTS" id="PR00081">
    <property type="entry name" value="GDHRDH"/>
</dbReference>
<dbReference type="EMBL" id="CP018911">
    <property type="protein sequence ID" value="AZU03905.1"/>
    <property type="molecule type" value="Genomic_DNA"/>
</dbReference>
<dbReference type="GO" id="GO:0032787">
    <property type="term" value="P:monocarboxylic acid metabolic process"/>
    <property type="evidence" value="ECO:0007669"/>
    <property type="project" value="UniProtKB-ARBA"/>
</dbReference>
<reference evidence="3 4" key="1">
    <citation type="submission" date="2016-12" db="EMBL/GenBank/DDBJ databases">
        <title>The genome of dimorphic prosthecate Glycocaulis alkaliphilus 6b-8t, isolated from crude oil dictates its adaptability in petroleum environments.</title>
        <authorList>
            <person name="Wu X.-L."/>
            <person name="Geng S."/>
        </authorList>
    </citation>
    <scope>NUCLEOTIDE SEQUENCE [LARGE SCALE GENOMIC DNA]</scope>
    <source>
        <strain evidence="3 4">6B-8</strain>
    </source>
</reference>
<evidence type="ECO:0000256" key="2">
    <source>
        <dbReference type="RuleBase" id="RU000363"/>
    </source>
</evidence>
<comment type="similarity">
    <text evidence="1 2">Belongs to the short-chain dehydrogenases/reductases (SDR) family.</text>
</comment>
<protein>
    <submittedName>
        <fullName evidence="3">3-hydroxybutyrate dehydrogenase</fullName>
    </submittedName>
</protein>
<dbReference type="SUPFAM" id="SSF51735">
    <property type="entry name" value="NAD(P)-binding Rossmann-fold domains"/>
    <property type="match status" value="1"/>
</dbReference>
<dbReference type="InterPro" id="IPR050259">
    <property type="entry name" value="SDR"/>
</dbReference>
<dbReference type="PANTHER" id="PTHR42879">
    <property type="entry name" value="3-OXOACYL-(ACYL-CARRIER-PROTEIN) REDUCTASE"/>
    <property type="match status" value="1"/>
</dbReference>
<dbReference type="InterPro" id="IPR011294">
    <property type="entry name" value="3-OHbutyrate_DH"/>
</dbReference>
<dbReference type="PROSITE" id="PS00061">
    <property type="entry name" value="ADH_SHORT"/>
    <property type="match status" value="1"/>
</dbReference>
<evidence type="ECO:0000256" key="1">
    <source>
        <dbReference type="ARBA" id="ARBA00006484"/>
    </source>
</evidence>
<dbReference type="NCBIfam" id="TIGR01963">
    <property type="entry name" value="PHB_DH"/>
    <property type="match status" value="1"/>
</dbReference>
<dbReference type="RefSeq" id="WP_127566492.1">
    <property type="nucleotide sequence ID" value="NZ_BMFB01000007.1"/>
</dbReference>
<proteinExistence type="inferred from homology"/>
<evidence type="ECO:0000313" key="3">
    <source>
        <dbReference type="EMBL" id="AZU03905.1"/>
    </source>
</evidence>
<dbReference type="InterPro" id="IPR020904">
    <property type="entry name" value="Sc_DH/Rdtase_CS"/>
</dbReference>
<dbReference type="GO" id="GO:0003858">
    <property type="term" value="F:3-hydroxybutyrate dehydrogenase activity"/>
    <property type="evidence" value="ECO:0007669"/>
    <property type="project" value="InterPro"/>
</dbReference>
<dbReference type="InterPro" id="IPR036291">
    <property type="entry name" value="NAD(P)-bd_dom_sf"/>
</dbReference>
<dbReference type="PRINTS" id="PR00080">
    <property type="entry name" value="SDRFAMILY"/>
</dbReference>
<dbReference type="PANTHER" id="PTHR42879:SF2">
    <property type="entry name" value="3-OXOACYL-[ACYL-CARRIER-PROTEIN] REDUCTASE FABG"/>
    <property type="match status" value="1"/>
</dbReference>
<dbReference type="OrthoDB" id="9804774at2"/>
<dbReference type="FunFam" id="3.40.50.720:FF:000084">
    <property type="entry name" value="Short-chain dehydrogenase reductase"/>
    <property type="match status" value="1"/>
</dbReference>
<dbReference type="Proteomes" id="UP000286954">
    <property type="component" value="Chromosome"/>
</dbReference>
<dbReference type="Gene3D" id="3.40.50.720">
    <property type="entry name" value="NAD(P)-binding Rossmann-like Domain"/>
    <property type="match status" value="1"/>
</dbReference>